<feature type="compositionally biased region" description="Low complexity" evidence="1">
    <location>
        <begin position="15"/>
        <end position="26"/>
    </location>
</feature>
<reference evidence="2" key="1">
    <citation type="submission" date="2018-04" db="EMBL/GenBank/DDBJ databases">
        <title>Whole genome sequencing of Hypsizygus marmoreus.</title>
        <authorList>
            <person name="Choi I.-G."/>
            <person name="Min B."/>
            <person name="Kim J.-G."/>
            <person name="Kim S."/>
            <person name="Oh Y.-L."/>
            <person name="Kong W.-S."/>
            <person name="Park H."/>
            <person name="Jeong J."/>
            <person name="Song E.-S."/>
        </authorList>
    </citation>
    <scope>NUCLEOTIDE SEQUENCE [LARGE SCALE GENOMIC DNA]</scope>
    <source>
        <strain evidence="2">51987-8</strain>
    </source>
</reference>
<feature type="compositionally biased region" description="Low complexity" evidence="1">
    <location>
        <begin position="33"/>
        <end position="45"/>
    </location>
</feature>
<sequence>MPPPHHVLPTPPSRRPTTPDSTCLPALAPPLAPTTTPDNTTNNALIPPPRSPTNPADSAINTINTNATNSNSAWMPDSSLPAHSTPPPAHKNIHPLAGTHQPPAFRT</sequence>
<protein>
    <submittedName>
        <fullName evidence="2">Uncharacterized protein</fullName>
    </submittedName>
</protein>
<feature type="compositionally biased region" description="Pro residues" evidence="1">
    <location>
        <begin position="1"/>
        <end position="14"/>
    </location>
</feature>
<keyword evidence="3" id="KW-1185">Reference proteome</keyword>
<organism evidence="2 3">
    <name type="scientific">Hypsizygus marmoreus</name>
    <name type="common">White beech mushroom</name>
    <name type="synonym">Agaricus marmoreus</name>
    <dbReference type="NCBI Taxonomy" id="39966"/>
    <lineage>
        <taxon>Eukaryota</taxon>
        <taxon>Fungi</taxon>
        <taxon>Dikarya</taxon>
        <taxon>Basidiomycota</taxon>
        <taxon>Agaricomycotina</taxon>
        <taxon>Agaricomycetes</taxon>
        <taxon>Agaricomycetidae</taxon>
        <taxon>Agaricales</taxon>
        <taxon>Tricholomatineae</taxon>
        <taxon>Lyophyllaceae</taxon>
        <taxon>Hypsizygus</taxon>
    </lineage>
</organism>
<comment type="caution">
    <text evidence="2">The sequence shown here is derived from an EMBL/GenBank/DDBJ whole genome shotgun (WGS) entry which is preliminary data.</text>
</comment>
<accession>A0A369KDQ5</accession>
<name>A0A369KDQ5_HYPMA</name>
<dbReference type="InParanoid" id="A0A369KDQ5"/>
<dbReference type="EMBL" id="LUEZ02000009">
    <property type="protein sequence ID" value="RDB29864.1"/>
    <property type="molecule type" value="Genomic_DNA"/>
</dbReference>
<evidence type="ECO:0000313" key="3">
    <source>
        <dbReference type="Proteomes" id="UP000076154"/>
    </source>
</evidence>
<dbReference type="Proteomes" id="UP000076154">
    <property type="component" value="Unassembled WGS sequence"/>
</dbReference>
<proteinExistence type="predicted"/>
<gene>
    <name evidence="2" type="ORF">Hypma_014137</name>
</gene>
<evidence type="ECO:0000313" key="2">
    <source>
        <dbReference type="EMBL" id="RDB29864.1"/>
    </source>
</evidence>
<dbReference type="AlphaFoldDB" id="A0A369KDQ5"/>
<feature type="region of interest" description="Disordered" evidence="1">
    <location>
        <begin position="1"/>
        <end position="107"/>
    </location>
</feature>
<evidence type="ECO:0000256" key="1">
    <source>
        <dbReference type="SAM" id="MobiDB-lite"/>
    </source>
</evidence>
<feature type="compositionally biased region" description="Low complexity" evidence="1">
    <location>
        <begin position="58"/>
        <end position="73"/>
    </location>
</feature>